<organism evidence="1 2">
    <name type="scientific">Pocillopora damicornis</name>
    <name type="common">Cauliflower coral</name>
    <name type="synonym">Millepora damicornis</name>
    <dbReference type="NCBI Taxonomy" id="46731"/>
    <lineage>
        <taxon>Eukaryota</taxon>
        <taxon>Metazoa</taxon>
        <taxon>Cnidaria</taxon>
        <taxon>Anthozoa</taxon>
        <taxon>Hexacorallia</taxon>
        <taxon>Scleractinia</taxon>
        <taxon>Astrocoeniina</taxon>
        <taxon>Pocilloporidae</taxon>
        <taxon>Pocillopora</taxon>
    </lineage>
</organism>
<accession>A0A3M6UXG8</accession>
<dbReference type="Proteomes" id="UP000275408">
    <property type="component" value="Unassembled WGS sequence"/>
</dbReference>
<dbReference type="AlphaFoldDB" id="A0A3M6UXG8"/>
<evidence type="ECO:0000313" key="2">
    <source>
        <dbReference type="Proteomes" id="UP000275408"/>
    </source>
</evidence>
<evidence type="ECO:0000313" key="1">
    <source>
        <dbReference type="EMBL" id="RMX58279.1"/>
    </source>
</evidence>
<dbReference type="EMBL" id="RCHS01000537">
    <property type="protein sequence ID" value="RMX58279.1"/>
    <property type="molecule type" value="Genomic_DNA"/>
</dbReference>
<sequence length="336" mass="38861">MWDVWKNLFMEVVDKHAPPQNKRVSNKHSPWITYELTRKIYKRNYMKKIAIQENSATAWVRYKQARNEVNNAIKSAKKQYFTHNLEVNKMNPRKTWKLIDDLRSRKYGRVRNISEIKVNNEPISSVAKMAEVFNDFFATIGSNLASEIQPLTIEPEFYLQPTDTIFSLKPPSASTVCRLLNQLDTKKATGWPSNLQIEHAKSLGLIIDDRLSWSNHIKELCRKISSAIGALRRIRSLISQSTAKAIMMFKSLNGLAPVYLHDLFSEKHTDYDLRDSFRKLKLPKPRTDYLKRSFGCSGALLWNSLPENIRAIRSIGQVKKEINHALETFDTHSAIL</sequence>
<gene>
    <name evidence="1" type="ORF">pdam_00000174</name>
</gene>
<keyword evidence="2" id="KW-1185">Reference proteome</keyword>
<comment type="caution">
    <text evidence="1">The sequence shown here is derived from an EMBL/GenBank/DDBJ whole genome shotgun (WGS) entry which is preliminary data.</text>
</comment>
<protein>
    <submittedName>
        <fullName evidence="1">Uncharacterized protein</fullName>
    </submittedName>
</protein>
<proteinExistence type="predicted"/>
<name>A0A3M6UXG8_POCDA</name>
<dbReference type="OrthoDB" id="5947836at2759"/>
<dbReference type="STRING" id="46731.A0A3M6UXG8"/>
<reference evidence="1 2" key="1">
    <citation type="journal article" date="2018" name="Sci. Rep.">
        <title>Comparative analysis of the Pocillopora damicornis genome highlights role of immune system in coral evolution.</title>
        <authorList>
            <person name="Cunning R."/>
            <person name="Bay R.A."/>
            <person name="Gillette P."/>
            <person name="Baker A.C."/>
            <person name="Traylor-Knowles N."/>
        </authorList>
    </citation>
    <scope>NUCLEOTIDE SEQUENCE [LARGE SCALE GENOMIC DNA]</scope>
    <source>
        <strain evidence="1">RSMAS</strain>
        <tissue evidence="1">Whole animal</tissue>
    </source>
</reference>